<protein>
    <submittedName>
        <fullName evidence="2">Uncharacterized protein</fullName>
    </submittedName>
</protein>
<feature type="coiled-coil region" evidence="1">
    <location>
        <begin position="129"/>
        <end position="343"/>
    </location>
</feature>
<evidence type="ECO:0000313" key="2">
    <source>
        <dbReference type="EMBL" id="EKT58361.1"/>
    </source>
</evidence>
<dbReference type="Proteomes" id="UP000010290">
    <property type="component" value="Chromosome"/>
</dbReference>
<evidence type="ECO:0000313" key="3">
    <source>
        <dbReference type="Proteomes" id="UP000010290"/>
    </source>
</evidence>
<dbReference type="OrthoDB" id="6467011at2"/>
<dbReference type="Gene3D" id="1.10.287.1490">
    <property type="match status" value="1"/>
</dbReference>
<dbReference type="AlphaFoldDB" id="K8WEM5"/>
<evidence type="ECO:0000256" key="1">
    <source>
        <dbReference type="SAM" id="Coils"/>
    </source>
</evidence>
<sequence>MAMTLEQRKQQLRAKKTTQGIGENEVIGGNANNYGYNNGVVEGGMAVDQGLGNGVINGGNAINNNINESIINAGSVINSGLNNSYVVGGNAKNDGVNKNNLLAGSASNDFGSINKEESFIQGGDAFRNIQQYVDTYSNTQNQLNQMQEDYVKIKAQLETGIVGDHTLSQSEKQELELLLKEKNDKIVSLTNQSSKKDSLIRDITAQLEAANKQTEELKESLYEANGKKNYLSEKVADAQKEIHELNENIEKYKDIINNHENDKYELSKKVSDLEIELDKKKGELEKNHQLIEQNKETISKINAEIDAIKNEYAKTEDKLKKQLDETMEKVSTLEKEGKEKQLECAPTIKENPKKGSVTETIKANEKPSSSIVNGGCVQNTGTNAGLIHAGNSQSITMNNELNINNNYFSNVNMTNKLSESMNSFGCSKESVSCQVLGRVECNAQPVIPVVASNLYSLVC</sequence>
<reference evidence="2 3" key="1">
    <citation type="journal article" date="2012" name="BMC Genomics">
        <title>Comparative genomics of bacteria in the genus Providencia isolated from wild Drosophila melanogaster.</title>
        <authorList>
            <person name="Galac M.R."/>
            <person name="Lazzaro B.P."/>
        </authorList>
    </citation>
    <scope>NUCLEOTIDE SEQUENCE [LARGE SCALE GENOMIC DNA]</scope>
    <source>
        <strain evidence="2 3">DSM 19967</strain>
    </source>
</reference>
<dbReference type="RefSeq" id="WP_008915161.1">
    <property type="nucleotide sequence ID" value="NZ_CM001773.1"/>
</dbReference>
<keyword evidence="3" id="KW-1185">Reference proteome</keyword>
<accession>K8WEM5</accession>
<gene>
    <name evidence="2" type="ORF">OO7_06554</name>
</gene>
<dbReference type="EMBL" id="AKKN01000007">
    <property type="protein sequence ID" value="EKT58361.1"/>
    <property type="molecule type" value="Genomic_DNA"/>
</dbReference>
<keyword evidence="1" id="KW-0175">Coiled coil</keyword>
<name>K8WEM5_9GAMM</name>
<comment type="caution">
    <text evidence="2">The sequence shown here is derived from an EMBL/GenBank/DDBJ whole genome shotgun (WGS) entry which is preliminary data.</text>
</comment>
<dbReference type="HOGENOM" id="CLU_564819_0_0_6"/>
<proteinExistence type="predicted"/>
<organism evidence="2 3">
    <name type="scientific">Providencia sneebia DSM 19967</name>
    <dbReference type="NCBI Taxonomy" id="1141660"/>
    <lineage>
        <taxon>Bacteria</taxon>
        <taxon>Pseudomonadati</taxon>
        <taxon>Pseudomonadota</taxon>
        <taxon>Gammaproteobacteria</taxon>
        <taxon>Enterobacterales</taxon>
        <taxon>Morganellaceae</taxon>
        <taxon>Providencia</taxon>
    </lineage>
</organism>
<dbReference type="PATRIC" id="fig|1141660.3.peg.1316"/>